<evidence type="ECO:0000313" key="3">
    <source>
        <dbReference type="Proteomes" id="UP000274046"/>
    </source>
</evidence>
<dbReference type="CDD" id="cd00093">
    <property type="entry name" value="HTH_XRE"/>
    <property type="match status" value="1"/>
</dbReference>
<dbReference type="InterPro" id="IPR001387">
    <property type="entry name" value="Cro/C1-type_HTH"/>
</dbReference>
<dbReference type="RefSeq" id="WP_123205849.1">
    <property type="nucleotide sequence ID" value="NZ_RBEE01000021.1"/>
</dbReference>
<dbReference type="AlphaFoldDB" id="A0A3N0BV81"/>
<dbReference type="PROSITE" id="PS50943">
    <property type="entry name" value="HTH_CROC1"/>
    <property type="match status" value="1"/>
</dbReference>
<sequence length="107" mass="12109">MEKRSVILFPKSERLLEDMGENLKLARKRRKLSTEQVAQRANIARSTLWLVERGSPSVAIGIYVQVLFVLGLERDIAKLGADDELGHKLQDAKLLQSASSKPLRKRK</sequence>
<dbReference type="GO" id="GO:0003677">
    <property type="term" value="F:DNA binding"/>
    <property type="evidence" value="ECO:0007669"/>
    <property type="project" value="InterPro"/>
</dbReference>
<comment type="caution">
    <text evidence="2">The sequence shown here is derived from an EMBL/GenBank/DDBJ whole genome shotgun (WGS) entry which is preliminary data.</text>
</comment>
<proteinExistence type="predicted"/>
<gene>
    <name evidence="2" type="ORF">D7004_10675</name>
</gene>
<evidence type="ECO:0000259" key="1">
    <source>
        <dbReference type="PROSITE" id="PS50943"/>
    </source>
</evidence>
<dbReference type="Proteomes" id="UP000274046">
    <property type="component" value="Unassembled WGS sequence"/>
</dbReference>
<dbReference type="SUPFAM" id="SSF47413">
    <property type="entry name" value="lambda repressor-like DNA-binding domains"/>
    <property type="match status" value="1"/>
</dbReference>
<reference evidence="2 3" key="1">
    <citation type="submission" date="2018-10" db="EMBL/GenBank/DDBJ databases">
        <title>Genome sequencing of Pedobacter jejuensis TNB23.</title>
        <authorList>
            <person name="Cho Y.-J."/>
            <person name="Cho A."/>
            <person name="Kim O.-S."/>
        </authorList>
    </citation>
    <scope>NUCLEOTIDE SEQUENCE [LARGE SCALE GENOMIC DNA]</scope>
    <source>
        <strain evidence="2 3">TNB23</strain>
    </source>
</reference>
<keyword evidence="3" id="KW-1185">Reference proteome</keyword>
<name>A0A3N0BV81_9SPHI</name>
<dbReference type="InterPro" id="IPR010982">
    <property type="entry name" value="Lambda_DNA-bd_dom_sf"/>
</dbReference>
<dbReference type="EMBL" id="RBEE01000021">
    <property type="protein sequence ID" value="RNL53017.1"/>
    <property type="molecule type" value="Genomic_DNA"/>
</dbReference>
<evidence type="ECO:0000313" key="2">
    <source>
        <dbReference type="EMBL" id="RNL53017.1"/>
    </source>
</evidence>
<dbReference type="OrthoDB" id="8690238at2"/>
<dbReference type="Pfam" id="PF13560">
    <property type="entry name" value="HTH_31"/>
    <property type="match status" value="1"/>
</dbReference>
<protein>
    <submittedName>
        <fullName evidence="2">XRE family transcriptional regulator</fullName>
    </submittedName>
</protein>
<feature type="domain" description="HTH cro/C1-type" evidence="1">
    <location>
        <begin position="23"/>
        <end position="54"/>
    </location>
</feature>
<accession>A0A3N0BV81</accession>
<dbReference type="Gene3D" id="1.10.260.40">
    <property type="entry name" value="lambda repressor-like DNA-binding domains"/>
    <property type="match status" value="1"/>
</dbReference>
<organism evidence="2 3">
    <name type="scientific">Pedobacter jejuensis</name>
    <dbReference type="NCBI Taxonomy" id="1268550"/>
    <lineage>
        <taxon>Bacteria</taxon>
        <taxon>Pseudomonadati</taxon>
        <taxon>Bacteroidota</taxon>
        <taxon>Sphingobacteriia</taxon>
        <taxon>Sphingobacteriales</taxon>
        <taxon>Sphingobacteriaceae</taxon>
        <taxon>Pedobacter</taxon>
    </lineage>
</organism>